<feature type="binding site" evidence="3">
    <location>
        <position position="381"/>
    </location>
    <ligand>
        <name>Zn(2+)</name>
        <dbReference type="ChEBI" id="CHEBI:29105"/>
        <label>2</label>
    </ligand>
</feature>
<keyword evidence="3" id="KW-0862">Zinc</keyword>
<evidence type="ECO:0000313" key="7">
    <source>
        <dbReference type="Proteomes" id="UP000199318"/>
    </source>
</evidence>
<dbReference type="Pfam" id="PF07687">
    <property type="entry name" value="M20_dimer"/>
    <property type="match status" value="1"/>
</dbReference>
<dbReference type="InterPro" id="IPR036264">
    <property type="entry name" value="Bact_exopeptidase_dim_dom"/>
</dbReference>
<reference evidence="7" key="1">
    <citation type="submission" date="2016-10" db="EMBL/GenBank/DDBJ databases">
        <authorList>
            <person name="de Groot N.N."/>
        </authorList>
    </citation>
    <scope>NUCLEOTIDE SEQUENCE [LARGE SCALE GENOMIC DNA]</scope>
    <source>
        <strain evidence="7">10nlg</strain>
    </source>
</reference>
<protein>
    <submittedName>
        <fullName evidence="6">N-carbamoyl-L-amino-acid hydrolase</fullName>
    </submittedName>
</protein>
<gene>
    <name evidence="6" type="ORF">SAMN05444126_10356</name>
</gene>
<feature type="binding site" evidence="4">
    <location>
        <position position="213"/>
    </location>
    <ligand>
        <name>allantoate</name>
        <dbReference type="ChEBI" id="CHEBI:17536"/>
    </ligand>
</feature>
<keyword evidence="7" id="KW-1185">Reference proteome</keyword>
<evidence type="ECO:0000256" key="2">
    <source>
        <dbReference type="ARBA" id="ARBA00022801"/>
    </source>
</evidence>
<dbReference type="InterPro" id="IPR002933">
    <property type="entry name" value="Peptidase_M20"/>
</dbReference>
<accession>A0A1H9QK48</accession>
<evidence type="ECO:0000256" key="4">
    <source>
        <dbReference type="PIRSR" id="PIRSR001235-2"/>
    </source>
</evidence>
<proteinExistence type="inferred from homology"/>
<dbReference type="Gene3D" id="3.30.70.360">
    <property type="match status" value="1"/>
</dbReference>
<sequence length="419" mass="45640">MAIERLTQWLTEINAIGALESGGAERLAYTYKETAAIELIRKWCEQEGLTCREDAAGNLICRREGRQKGAAVAFGSHVDTVYDGGRYDGTLGVIAGLEVIRRLNERNETTEAPLELIVFRAEESSRFGMATIGSKLMAGAALPEHLAALTDRDGITFESAVTDAGYAFERLHEAARPPEELKAFFELHIEQGSVLEEHCEAVGLVDAIAAPERLRVTLEGKASHSGTTPMDMRRDALAGASELVLFTEEAAHDEKRFRSVATVGKIDIKPGAMNTVPGKTVLDIDIRGTNTASRGRIAESVRAYTKQLADKRGLQAAVETLAEEEPTALNTDLQRSLADACGQLRIPGRVMMSGAGHDVMNMAKRWPSALIFVPSTDGLSHHPEEYTPMHEFLDGVNVLERTVIEWANTAVQPEKEVSS</sequence>
<evidence type="ECO:0000259" key="5">
    <source>
        <dbReference type="Pfam" id="PF07687"/>
    </source>
</evidence>
<dbReference type="GO" id="GO:0046872">
    <property type="term" value="F:metal ion binding"/>
    <property type="evidence" value="ECO:0007669"/>
    <property type="project" value="UniProtKB-KW"/>
</dbReference>
<dbReference type="NCBIfam" id="NF006771">
    <property type="entry name" value="PRK09290.1-5"/>
    <property type="match status" value="1"/>
</dbReference>
<dbReference type="InterPro" id="IPR001261">
    <property type="entry name" value="ArgE/DapE_CS"/>
</dbReference>
<organism evidence="6 7">
    <name type="scientific">Salisediminibacterium halotolerans</name>
    <dbReference type="NCBI Taxonomy" id="517425"/>
    <lineage>
        <taxon>Bacteria</taxon>
        <taxon>Bacillati</taxon>
        <taxon>Bacillota</taxon>
        <taxon>Bacilli</taxon>
        <taxon>Bacillales</taxon>
        <taxon>Bacillaceae</taxon>
        <taxon>Salisediminibacterium</taxon>
    </lineage>
</organism>
<dbReference type="GO" id="GO:0016813">
    <property type="term" value="F:hydrolase activity, acting on carbon-nitrogen (but not peptide) bonds, in linear amidines"/>
    <property type="evidence" value="ECO:0007669"/>
    <property type="project" value="InterPro"/>
</dbReference>
<dbReference type="CDD" id="cd03884">
    <property type="entry name" value="M20_bAS"/>
    <property type="match status" value="1"/>
</dbReference>
<feature type="binding site" evidence="3">
    <location>
        <position position="123"/>
    </location>
    <ligand>
        <name>Zn(2+)</name>
        <dbReference type="ChEBI" id="CHEBI:29105"/>
        <label>2</label>
    </ligand>
</feature>
<dbReference type="RefSeq" id="WP_177169613.1">
    <property type="nucleotide sequence ID" value="NZ_FOGV01000003.1"/>
</dbReference>
<keyword evidence="2 6" id="KW-0378">Hydrolase</keyword>
<dbReference type="Proteomes" id="UP000199318">
    <property type="component" value="Unassembled WGS sequence"/>
</dbReference>
<dbReference type="EMBL" id="FOGV01000003">
    <property type="protein sequence ID" value="SER60961.1"/>
    <property type="molecule type" value="Genomic_DNA"/>
</dbReference>
<evidence type="ECO:0000256" key="3">
    <source>
        <dbReference type="PIRSR" id="PIRSR001235-1"/>
    </source>
</evidence>
<dbReference type="PIRSF" id="PIRSF001235">
    <property type="entry name" value="Amidase_carbamoylase"/>
    <property type="match status" value="1"/>
</dbReference>
<dbReference type="Gene3D" id="3.40.630.10">
    <property type="entry name" value="Zn peptidases"/>
    <property type="match status" value="1"/>
</dbReference>
<dbReference type="InterPro" id="IPR010158">
    <property type="entry name" value="Amidase_Cbmase"/>
</dbReference>
<dbReference type="Pfam" id="PF01546">
    <property type="entry name" value="Peptidase_M20"/>
    <property type="match status" value="1"/>
</dbReference>
<dbReference type="InterPro" id="IPR011650">
    <property type="entry name" value="Peptidase_M20_dimer"/>
</dbReference>
<comment type="cofactor">
    <cofactor evidence="3">
        <name>Zn(2+)</name>
        <dbReference type="ChEBI" id="CHEBI:29105"/>
    </cofactor>
    <text evidence="3">Binds 2 Zn(2+) ions per subunit.</text>
</comment>
<name>A0A1H9QK48_9BACI</name>
<dbReference type="SUPFAM" id="SSF53187">
    <property type="entry name" value="Zn-dependent exopeptidases"/>
    <property type="match status" value="1"/>
</dbReference>
<dbReference type="STRING" id="1464123.SAMN05444126_10356"/>
<dbReference type="AlphaFoldDB" id="A0A1H9QK48"/>
<dbReference type="NCBIfam" id="TIGR01879">
    <property type="entry name" value="hydantase"/>
    <property type="match status" value="1"/>
</dbReference>
<comment type="caution">
    <text evidence="6">The sequence shown here is derived from an EMBL/GenBank/DDBJ whole genome shotgun (WGS) entry which is preliminary data.</text>
</comment>
<keyword evidence="3" id="KW-0479">Metal-binding</keyword>
<feature type="binding site" evidence="3">
    <location>
        <position position="88"/>
    </location>
    <ligand>
        <name>Zn(2+)</name>
        <dbReference type="ChEBI" id="CHEBI:29105"/>
        <label>2</label>
    </ligand>
</feature>
<feature type="binding site" evidence="4">
    <location>
        <position position="274"/>
    </location>
    <ligand>
        <name>allantoate</name>
        <dbReference type="ChEBI" id="CHEBI:17536"/>
    </ligand>
</feature>
<dbReference type="SUPFAM" id="SSF55031">
    <property type="entry name" value="Bacterial exopeptidase dimerisation domain"/>
    <property type="match status" value="1"/>
</dbReference>
<dbReference type="PROSITE" id="PS00758">
    <property type="entry name" value="ARGE_DAPE_CPG2_1"/>
    <property type="match status" value="1"/>
</dbReference>
<feature type="binding site" evidence="3">
    <location>
        <position position="188"/>
    </location>
    <ligand>
        <name>Zn(2+)</name>
        <dbReference type="ChEBI" id="CHEBI:29105"/>
        <label>1</label>
    </ligand>
</feature>
<feature type="binding site" evidence="4">
    <location>
        <position position="287"/>
    </location>
    <ligand>
        <name>allantoate</name>
        <dbReference type="ChEBI" id="CHEBI:17536"/>
    </ligand>
</feature>
<evidence type="ECO:0000256" key="1">
    <source>
        <dbReference type="ARBA" id="ARBA00006153"/>
    </source>
</evidence>
<feature type="domain" description="Peptidase M20 dimerisation" evidence="5">
    <location>
        <begin position="214"/>
        <end position="310"/>
    </location>
</feature>
<dbReference type="PANTHER" id="PTHR32494:SF5">
    <property type="entry name" value="ALLANTOATE AMIDOHYDROLASE"/>
    <property type="match status" value="1"/>
</dbReference>
<evidence type="ECO:0000313" key="6">
    <source>
        <dbReference type="EMBL" id="SER60961.1"/>
    </source>
</evidence>
<feature type="binding site" evidence="3">
    <location>
        <position position="77"/>
    </location>
    <ligand>
        <name>Zn(2+)</name>
        <dbReference type="ChEBI" id="CHEBI:29105"/>
        <label>1</label>
    </ligand>
</feature>
<feature type="binding site" evidence="3">
    <location>
        <position position="88"/>
    </location>
    <ligand>
        <name>Zn(2+)</name>
        <dbReference type="ChEBI" id="CHEBI:29105"/>
        <label>1</label>
    </ligand>
</feature>
<comment type="similarity">
    <text evidence="1">Belongs to the peptidase M20 family.</text>
</comment>
<dbReference type="PANTHER" id="PTHR32494">
    <property type="entry name" value="ALLANTOATE DEIMINASE-RELATED"/>
    <property type="match status" value="1"/>
</dbReference>